<dbReference type="AlphaFoldDB" id="A0A0F7THH9"/>
<feature type="compositionally biased region" description="Polar residues" evidence="1">
    <location>
        <begin position="411"/>
        <end position="422"/>
    </location>
</feature>
<feature type="compositionally biased region" description="Low complexity" evidence="1">
    <location>
        <begin position="332"/>
        <end position="344"/>
    </location>
</feature>
<gene>
    <name evidence="2" type="ORF">PMG11_02207</name>
</gene>
<sequence length="453" mass="50520">MSARPDSAKVAQIPDGSSFTWILDHIARYPATYEIPLRDMYALNCQPSRSFMAGGTSPETAFSPRNSTSTQASNSSQESAVDAAADFRSQLIHQIARMPSQPCSLPPSFLTSFLRRCFPNDLTQVDFPQSLTALDYAKDLQNRWKKEMSLALQRLNIGRDEAENLKNSELAINYPGVVSWLESLNAKGRILEALYTQIYVGLRRWMIINEILLEPRNKHNHIALLNTLYPPISPGAVTPTPQLTYQILKMHRDAFFKTINKVSPRDTDAVHQMIHQGEGEEGEGSWPAVHKTLEKFLDLVNEMIDECVLVNEPSHFDESHSSSRSKTRKVDSGCSFGTTGSTGSDMSIAEGVIDKPLPQFPIPTDENEGNTSNKGSVLERLARELRSLGPAAKLRSLRKMKSTTALARPGSQHSSTYNSSLFEVSEEKRDRLIRDAYTRKNSQSQVSTTADNQ</sequence>
<name>A0A0F7THH9_PENBI</name>
<reference evidence="3" key="1">
    <citation type="journal article" date="2015" name="Genome Announc.">
        <title>Draft genome sequence of the fungus Penicillium brasilianum MG11.</title>
        <authorList>
            <person name="Horn F."/>
            <person name="Linde J."/>
            <person name="Mattern D.J."/>
            <person name="Walther G."/>
            <person name="Guthke R."/>
            <person name="Brakhage A.A."/>
            <person name="Valiante V."/>
        </authorList>
    </citation>
    <scope>NUCLEOTIDE SEQUENCE [LARGE SCALE GENOMIC DNA]</scope>
    <source>
        <strain evidence="3">MG11</strain>
    </source>
</reference>
<evidence type="ECO:0000313" key="3">
    <source>
        <dbReference type="Proteomes" id="UP000042958"/>
    </source>
</evidence>
<dbReference type="Proteomes" id="UP000042958">
    <property type="component" value="Unassembled WGS sequence"/>
</dbReference>
<proteinExistence type="predicted"/>
<evidence type="ECO:0000313" key="2">
    <source>
        <dbReference type="EMBL" id="CEJ55980.1"/>
    </source>
</evidence>
<dbReference type="STRING" id="104259.A0A0F7THH9"/>
<accession>A0A0F7THH9</accession>
<dbReference type="EMBL" id="CDHK01000002">
    <property type="protein sequence ID" value="CEJ55980.1"/>
    <property type="molecule type" value="Genomic_DNA"/>
</dbReference>
<keyword evidence="3" id="KW-1185">Reference proteome</keyword>
<feature type="region of interest" description="Disordered" evidence="1">
    <location>
        <begin position="54"/>
        <end position="80"/>
    </location>
</feature>
<dbReference type="OrthoDB" id="3533623at2759"/>
<protein>
    <submittedName>
        <fullName evidence="2">Uncharacterized protein</fullName>
    </submittedName>
</protein>
<feature type="compositionally biased region" description="Low complexity" evidence="1">
    <location>
        <begin position="66"/>
        <end position="80"/>
    </location>
</feature>
<feature type="region of interest" description="Disordered" evidence="1">
    <location>
        <begin position="314"/>
        <end position="347"/>
    </location>
</feature>
<organism evidence="2 3">
    <name type="scientific">Penicillium brasilianum</name>
    <dbReference type="NCBI Taxonomy" id="104259"/>
    <lineage>
        <taxon>Eukaryota</taxon>
        <taxon>Fungi</taxon>
        <taxon>Dikarya</taxon>
        <taxon>Ascomycota</taxon>
        <taxon>Pezizomycotina</taxon>
        <taxon>Eurotiomycetes</taxon>
        <taxon>Eurotiomycetidae</taxon>
        <taxon>Eurotiales</taxon>
        <taxon>Aspergillaceae</taxon>
        <taxon>Penicillium</taxon>
    </lineage>
</organism>
<feature type="region of interest" description="Disordered" evidence="1">
    <location>
        <begin position="402"/>
        <end position="426"/>
    </location>
</feature>
<evidence type="ECO:0000256" key="1">
    <source>
        <dbReference type="SAM" id="MobiDB-lite"/>
    </source>
</evidence>